<keyword evidence="6" id="KW-0539">Nucleus</keyword>
<gene>
    <name evidence="10" type="ORF">LSH36_178g00055</name>
</gene>
<feature type="region of interest" description="Disordered" evidence="8">
    <location>
        <begin position="475"/>
        <end position="542"/>
    </location>
</feature>
<keyword evidence="3" id="KW-0805">Transcription regulation</keyword>
<evidence type="ECO:0000256" key="5">
    <source>
        <dbReference type="ARBA" id="ARBA00023163"/>
    </source>
</evidence>
<feature type="coiled-coil region" evidence="7">
    <location>
        <begin position="418"/>
        <end position="445"/>
    </location>
</feature>
<dbReference type="Pfam" id="PF15951">
    <property type="entry name" value="MITF_TFEB_C_3_N"/>
    <property type="match status" value="1"/>
</dbReference>
<evidence type="ECO:0000313" key="10">
    <source>
        <dbReference type="EMBL" id="KAK2158024.1"/>
    </source>
</evidence>
<sequence>MVRTSQDAMATEYYYPADGQYYGQANYDYGYQQPEATLCYDYGTSYDVNYGYLIDGRAPPAITPPPPPPSSSSASSSAPYVMQQCHYENYTTTEEGHFYGNYSAYWWGCQPMEVKHTGHTMRINLKQQLMRQQLQEQLLREQNASHSFEIPASNQQSTEAVHITGSSSPSEVPPSVYKVKTGLLNPTRYHVEKKQKRQVEEYLNQVGGKGHSSAAQSLPAVIAAANNSLNIPALVQGSGSSAPVDPESPLSVGVSSTATSLSEIDDIDLLDSIISLEPIDTNLDNDLRLVETVPHVSHTVPHSVTLLEHGYDLSTLTAEVEKSASSCPPNIDNIDQSHHGGRQRQGEPPPFMSDDETRMWMKERVKKDNHNIIEKRRRLNINDRIKELGTLLPRNLDPDMRQNKGTILRASVDYIRKLKKDQDRLRTMEERQRQMEQTNRKMLLKLQEMEMLMQAHGISSSSSNDSSKLLSDVLKTSPRPTNLTDYLKPEPSSNPASVSDDVIMEDQSPISNDPMMSQLSPLVATKTHTSSVSMEEISDMLS</sequence>
<evidence type="ECO:0000256" key="1">
    <source>
        <dbReference type="ARBA" id="ARBA00004123"/>
    </source>
</evidence>
<dbReference type="GO" id="GO:0000981">
    <property type="term" value="F:DNA-binding transcription factor activity, RNA polymerase II-specific"/>
    <property type="evidence" value="ECO:0007669"/>
    <property type="project" value="TreeGrafter"/>
</dbReference>
<dbReference type="CDD" id="cd11397">
    <property type="entry name" value="bHLHzip_MITF_like"/>
    <property type="match status" value="1"/>
</dbReference>
<keyword evidence="11" id="KW-1185">Reference proteome</keyword>
<dbReference type="Gene3D" id="4.10.280.10">
    <property type="entry name" value="Helix-loop-helix DNA-binding domain"/>
    <property type="match status" value="1"/>
</dbReference>
<evidence type="ECO:0000256" key="8">
    <source>
        <dbReference type="SAM" id="MobiDB-lite"/>
    </source>
</evidence>
<comment type="subcellular location">
    <subcellularLocation>
        <location evidence="1">Nucleus</location>
    </subcellularLocation>
</comment>
<evidence type="ECO:0000313" key="11">
    <source>
        <dbReference type="Proteomes" id="UP001208570"/>
    </source>
</evidence>
<dbReference type="SMART" id="SM00353">
    <property type="entry name" value="HLH"/>
    <property type="match status" value="1"/>
</dbReference>
<evidence type="ECO:0000256" key="6">
    <source>
        <dbReference type="ARBA" id="ARBA00023242"/>
    </source>
</evidence>
<dbReference type="PANTHER" id="PTHR45776:SF2">
    <property type="entry name" value="MIP04163P"/>
    <property type="match status" value="1"/>
</dbReference>
<evidence type="ECO:0000256" key="3">
    <source>
        <dbReference type="ARBA" id="ARBA00023015"/>
    </source>
</evidence>
<organism evidence="10 11">
    <name type="scientific">Paralvinella palmiformis</name>
    <dbReference type="NCBI Taxonomy" id="53620"/>
    <lineage>
        <taxon>Eukaryota</taxon>
        <taxon>Metazoa</taxon>
        <taxon>Spiralia</taxon>
        <taxon>Lophotrochozoa</taxon>
        <taxon>Annelida</taxon>
        <taxon>Polychaeta</taxon>
        <taxon>Sedentaria</taxon>
        <taxon>Canalipalpata</taxon>
        <taxon>Terebellida</taxon>
        <taxon>Terebelliformia</taxon>
        <taxon>Alvinellidae</taxon>
        <taxon>Paralvinella</taxon>
    </lineage>
</organism>
<keyword evidence="5" id="KW-0804">Transcription</keyword>
<feature type="domain" description="BHLH" evidence="9">
    <location>
        <begin position="365"/>
        <end position="418"/>
    </location>
</feature>
<dbReference type="PANTHER" id="PTHR45776">
    <property type="entry name" value="MIP04163P"/>
    <property type="match status" value="1"/>
</dbReference>
<dbReference type="PROSITE" id="PS50888">
    <property type="entry name" value="BHLH"/>
    <property type="match status" value="1"/>
</dbReference>
<dbReference type="GO" id="GO:0005634">
    <property type="term" value="C:nucleus"/>
    <property type="evidence" value="ECO:0007669"/>
    <property type="project" value="UniProtKB-SubCell"/>
</dbReference>
<dbReference type="Pfam" id="PF00010">
    <property type="entry name" value="HLH"/>
    <property type="match status" value="1"/>
</dbReference>
<name>A0AAD9JRW2_9ANNE</name>
<comment type="similarity">
    <text evidence="2">Belongs to the MiT/TFE family.</text>
</comment>
<dbReference type="InterPro" id="IPR031867">
    <property type="entry name" value="MiT/TFE_N"/>
</dbReference>
<feature type="region of interest" description="Disordered" evidence="8">
    <location>
        <begin position="323"/>
        <end position="355"/>
    </location>
</feature>
<keyword evidence="7" id="KW-0175">Coiled coil</keyword>
<dbReference type="Proteomes" id="UP001208570">
    <property type="component" value="Unassembled WGS sequence"/>
</dbReference>
<accession>A0AAD9JRW2</accession>
<dbReference type="InterPro" id="IPR036638">
    <property type="entry name" value="HLH_DNA-bd_sf"/>
</dbReference>
<protein>
    <recommendedName>
        <fullName evidence="9">BHLH domain-containing protein</fullName>
    </recommendedName>
</protein>
<feature type="compositionally biased region" description="Polar residues" evidence="8">
    <location>
        <begin position="508"/>
        <end position="533"/>
    </location>
</feature>
<keyword evidence="4" id="KW-0238">DNA-binding</keyword>
<dbReference type="InterPro" id="IPR011598">
    <property type="entry name" value="bHLH_dom"/>
</dbReference>
<dbReference type="EMBL" id="JAODUP010000178">
    <property type="protein sequence ID" value="KAK2158024.1"/>
    <property type="molecule type" value="Genomic_DNA"/>
</dbReference>
<dbReference type="GO" id="GO:0000978">
    <property type="term" value="F:RNA polymerase II cis-regulatory region sequence-specific DNA binding"/>
    <property type="evidence" value="ECO:0007669"/>
    <property type="project" value="TreeGrafter"/>
</dbReference>
<dbReference type="SUPFAM" id="SSF47459">
    <property type="entry name" value="HLH, helix-loop-helix DNA-binding domain"/>
    <property type="match status" value="1"/>
</dbReference>
<dbReference type="AlphaFoldDB" id="A0AAD9JRW2"/>
<comment type="caution">
    <text evidence="10">The sequence shown here is derived from an EMBL/GenBank/DDBJ whole genome shotgun (WGS) entry which is preliminary data.</text>
</comment>
<reference evidence="10" key="1">
    <citation type="journal article" date="2023" name="Mol. Biol. Evol.">
        <title>Third-Generation Sequencing Reveals the Adaptive Role of the Epigenome in Three Deep-Sea Polychaetes.</title>
        <authorList>
            <person name="Perez M."/>
            <person name="Aroh O."/>
            <person name="Sun Y."/>
            <person name="Lan Y."/>
            <person name="Juniper S.K."/>
            <person name="Young C.R."/>
            <person name="Angers B."/>
            <person name="Qian P.Y."/>
        </authorList>
    </citation>
    <scope>NUCLEOTIDE SEQUENCE</scope>
    <source>
        <strain evidence="10">P08H-3</strain>
    </source>
</reference>
<evidence type="ECO:0000259" key="9">
    <source>
        <dbReference type="PROSITE" id="PS50888"/>
    </source>
</evidence>
<proteinExistence type="inferred from homology"/>
<evidence type="ECO:0000256" key="4">
    <source>
        <dbReference type="ARBA" id="ARBA00023125"/>
    </source>
</evidence>
<dbReference type="GO" id="GO:0046983">
    <property type="term" value="F:protein dimerization activity"/>
    <property type="evidence" value="ECO:0007669"/>
    <property type="project" value="InterPro"/>
</dbReference>
<evidence type="ECO:0000256" key="2">
    <source>
        <dbReference type="ARBA" id="ARBA00008289"/>
    </source>
</evidence>
<evidence type="ECO:0000256" key="7">
    <source>
        <dbReference type="SAM" id="Coils"/>
    </source>
</evidence>